<dbReference type="SUPFAM" id="SSF52540">
    <property type="entry name" value="P-loop containing nucleoside triphosphate hydrolases"/>
    <property type="match status" value="1"/>
</dbReference>
<sequence>MKHQIVPVKNISRLSNAANALLQRTPGMPGMGLVHAPTGYGKTTACTWLVNQVNGVYVRALALWSPKTMLEAIARELDIELHGMTLAGMLERIIQRLAETNRPVFIDEADYVVQSKRLTDSLRDLHDMSMTPVILIGMHGIERRIRSNPQFTGRLSQWVEFEGLDVEDAILLRDSLIEVEVEDDLLQVIYRAASTRNSGAEARRLVVGLSQVEGYARQRGMDRIGVADWPKGRDFFLGMPALGGV</sequence>
<proteinExistence type="predicted"/>
<reference evidence="2 3" key="1">
    <citation type="journal article" date="2014" name="Genome Announc.">
        <title>Draft Genome Sequence of the Iron-Oxidizing, Acidophilic, and Halotolerant 'Thiobacillus prosperus' Type Strain DSM 5130.</title>
        <authorList>
            <person name="Ossandon F.J."/>
            <person name="Cardenas J.P."/>
            <person name="Corbett M."/>
            <person name="Quatrini R."/>
            <person name="Holmes D.S."/>
            <person name="Watkin E."/>
        </authorList>
    </citation>
    <scope>NUCLEOTIDE SEQUENCE [LARGE SCALE GENOMIC DNA]</scope>
    <source>
        <strain evidence="2 3">DSM 5130</strain>
    </source>
</reference>
<dbReference type="PANTHER" id="PTHR35894">
    <property type="entry name" value="GENERAL SECRETION PATHWAY PROTEIN A-RELATED"/>
    <property type="match status" value="1"/>
</dbReference>
<evidence type="ECO:0000259" key="1">
    <source>
        <dbReference type="Pfam" id="PF13401"/>
    </source>
</evidence>
<gene>
    <name evidence="2" type="ORF">Thpro_020534</name>
</gene>
<dbReference type="AlphaFoldDB" id="A0A1A6C8C4"/>
<protein>
    <submittedName>
        <fullName evidence="2">Transposase</fullName>
    </submittedName>
</protein>
<organism evidence="2 3">
    <name type="scientific">Acidihalobacter prosperus</name>
    <dbReference type="NCBI Taxonomy" id="160660"/>
    <lineage>
        <taxon>Bacteria</taxon>
        <taxon>Pseudomonadati</taxon>
        <taxon>Pseudomonadota</taxon>
        <taxon>Gammaproteobacteria</taxon>
        <taxon>Chromatiales</taxon>
        <taxon>Ectothiorhodospiraceae</taxon>
        <taxon>Acidihalobacter</taxon>
    </lineage>
</organism>
<dbReference type="Pfam" id="PF13401">
    <property type="entry name" value="AAA_22"/>
    <property type="match status" value="1"/>
</dbReference>
<dbReference type="Proteomes" id="UP000029273">
    <property type="component" value="Unassembled WGS sequence"/>
</dbReference>
<evidence type="ECO:0000313" key="2">
    <source>
        <dbReference type="EMBL" id="OBS10818.1"/>
    </source>
</evidence>
<dbReference type="OrthoDB" id="9757917at2"/>
<dbReference type="InterPro" id="IPR027417">
    <property type="entry name" value="P-loop_NTPase"/>
</dbReference>
<name>A0A1A6C8C4_9GAMM</name>
<dbReference type="InterPro" id="IPR049945">
    <property type="entry name" value="AAA_22"/>
</dbReference>
<dbReference type="RefSeq" id="WP_038086492.1">
    <property type="nucleotide sequence ID" value="NZ_JQSG02000001.1"/>
</dbReference>
<dbReference type="PANTHER" id="PTHR35894:SF5">
    <property type="entry name" value="MU-LIKE PROPHAGE FLUMU DNA TRANSPOSITION PROTEIN B"/>
    <property type="match status" value="1"/>
</dbReference>
<comment type="caution">
    <text evidence="2">The sequence shown here is derived from an EMBL/GenBank/DDBJ whole genome shotgun (WGS) entry which is preliminary data.</text>
</comment>
<accession>A0A1A6C8C4</accession>
<evidence type="ECO:0000313" key="3">
    <source>
        <dbReference type="Proteomes" id="UP000029273"/>
    </source>
</evidence>
<feature type="domain" description="ORC1/DEAH AAA+ ATPase" evidence="1">
    <location>
        <begin position="30"/>
        <end position="144"/>
    </location>
</feature>
<dbReference type="InterPro" id="IPR052026">
    <property type="entry name" value="ExeA_AAA_ATPase_DNA-bind"/>
</dbReference>
<dbReference type="EMBL" id="JQSG02000001">
    <property type="protein sequence ID" value="OBS10818.1"/>
    <property type="molecule type" value="Genomic_DNA"/>
</dbReference>
<dbReference type="GO" id="GO:0016887">
    <property type="term" value="F:ATP hydrolysis activity"/>
    <property type="evidence" value="ECO:0007669"/>
    <property type="project" value="InterPro"/>
</dbReference>
<dbReference type="Gene3D" id="3.40.50.300">
    <property type="entry name" value="P-loop containing nucleotide triphosphate hydrolases"/>
    <property type="match status" value="1"/>
</dbReference>
<keyword evidence="3" id="KW-1185">Reference proteome</keyword>